<evidence type="ECO:0000256" key="1">
    <source>
        <dbReference type="ARBA" id="ARBA00009320"/>
    </source>
</evidence>
<organism evidence="2 3">
    <name type="scientific">Engelhardtia mirabilis</name>
    <dbReference type="NCBI Taxonomy" id="2528011"/>
    <lineage>
        <taxon>Bacteria</taxon>
        <taxon>Pseudomonadati</taxon>
        <taxon>Planctomycetota</taxon>
        <taxon>Planctomycetia</taxon>
        <taxon>Planctomycetia incertae sedis</taxon>
        <taxon>Engelhardtia</taxon>
    </lineage>
</organism>
<evidence type="ECO:0008006" key="4">
    <source>
        <dbReference type="Google" id="ProtNLM"/>
    </source>
</evidence>
<dbReference type="InterPro" id="IPR050571">
    <property type="entry name" value="Class-IV_PLP-Dep_Aminotrnsfr"/>
</dbReference>
<dbReference type="KEGG" id="pbap:Pla133_28330"/>
<sequence length="257" mass="28686">MTTPDATLRIAMWSGPRNISTALMRSFEARGDCAVVDEPLYAHYLDVTGLQHPGREQTLASQERDWRAVTDWLGGAVPGGKPVWYQKHMAHHLLPIVGRDWLDSLRHAFLVREPEAMLTSLIEVWPEPTLEDTGLPQQVELFERLTEEAGAIPAVVDSVELLRDPAGVLAQLCERLGLAYTERMLSWPAGPRSTDGVWAPHWYASVERSTGFAPVREKQARVPERLSGLLDRCRELYSRLAPHRLRATTAPLGGGAR</sequence>
<gene>
    <name evidence="2" type="ORF">Pla133_28330</name>
</gene>
<dbReference type="SUPFAM" id="SSF52540">
    <property type="entry name" value="P-loop containing nucleoside triphosphate hydrolases"/>
    <property type="match status" value="1"/>
</dbReference>
<protein>
    <recommendedName>
        <fullName evidence="4">Sulfotransferase family protein</fullName>
    </recommendedName>
</protein>
<dbReference type="GO" id="GO:0019752">
    <property type="term" value="P:carboxylic acid metabolic process"/>
    <property type="evidence" value="ECO:0007669"/>
    <property type="project" value="TreeGrafter"/>
</dbReference>
<dbReference type="Gene3D" id="3.40.50.300">
    <property type="entry name" value="P-loop containing nucleotide triphosphate hydrolases"/>
    <property type="match status" value="1"/>
</dbReference>
<dbReference type="AlphaFoldDB" id="A0A518BL94"/>
<reference evidence="2 3" key="1">
    <citation type="submission" date="2019-02" db="EMBL/GenBank/DDBJ databases">
        <title>Deep-cultivation of Planctomycetes and their phenomic and genomic characterization uncovers novel biology.</title>
        <authorList>
            <person name="Wiegand S."/>
            <person name="Jogler M."/>
            <person name="Boedeker C."/>
            <person name="Pinto D."/>
            <person name="Vollmers J."/>
            <person name="Rivas-Marin E."/>
            <person name="Kohn T."/>
            <person name="Peeters S.H."/>
            <person name="Heuer A."/>
            <person name="Rast P."/>
            <person name="Oberbeckmann S."/>
            <person name="Bunk B."/>
            <person name="Jeske O."/>
            <person name="Meyerdierks A."/>
            <person name="Storesund J.E."/>
            <person name="Kallscheuer N."/>
            <person name="Luecker S."/>
            <person name="Lage O.M."/>
            <person name="Pohl T."/>
            <person name="Merkel B.J."/>
            <person name="Hornburger P."/>
            <person name="Mueller R.-W."/>
            <person name="Bruemmer F."/>
            <person name="Labrenz M."/>
            <person name="Spormann A.M."/>
            <person name="Op den Camp H."/>
            <person name="Overmann J."/>
            <person name="Amann R."/>
            <person name="Jetten M.S.M."/>
            <person name="Mascher T."/>
            <person name="Medema M.H."/>
            <person name="Devos D.P."/>
            <person name="Kaster A.-K."/>
            <person name="Ovreas L."/>
            <person name="Rohde M."/>
            <person name="Galperin M.Y."/>
            <person name="Jogler C."/>
        </authorList>
    </citation>
    <scope>NUCLEOTIDE SEQUENCE [LARGE SCALE GENOMIC DNA]</scope>
    <source>
        <strain evidence="2 3">Pla133</strain>
    </source>
</reference>
<name>A0A518BL94_9BACT</name>
<dbReference type="InterPro" id="IPR027417">
    <property type="entry name" value="P-loop_NTPase"/>
</dbReference>
<dbReference type="RefSeq" id="WP_145066164.1">
    <property type="nucleotide sequence ID" value="NZ_CP036287.1"/>
</dbReference>
<comment type="similarity">
    <text evidence="1">Belongs to the class-IV pyridoxal-phosphate-dependent aminotransferase family.</text>
</comment>
<dbReference type="PANTHER" id="PTHR42743">
    <property type="entry name" value="AMINO-ACID AMINOTRANSFERASE"/>
    <property type="match status" value="1"/>
</dbReference>
<dbReference type="Pfam" id="PF19798">
    <property type="entry name" value="Sulfotransfer_5"/>
    <property type="match status" value="1"/>
</dbReference>
<keyword evidence="3" id="KW-1185">Reference proteome</keyword>
<dbReference type="EMBL" id="CP036287">
    <property type="protein sequence ID" value="QDU67744.1"/>
    <property type="molecule type" value="Genomic_DNA"/>
</dbReference>
<evidence type="ECO:0000313" key="3">
    <source>
        <dbReference type="Proteomes" id="UP000316921"/>
    </source>
</evidence>
<evidence type="ECO:0000313" key="2">
    <source>
        <dbReference type="EMBL" id="QDU67744.1"/>
    </source>
</evidence>
<proteinExistence type="inferred from homology"/>
<dbReference type="PANTHER" id="PTHR42743:SF11">
    <property type="entry name" value="AMINODEOXYCHORISMATE LYASE"/>
    <property type="match status" value="1"/>
</dbReference>
<accession>A0A518BL94</accession>
<dbReference type="Proteomes" id="UP000316921">
    <property type="component" value="Chromosome"/>
</dbReference>